<dbReference type="PANTHER" id="PTHR12670">
    <property type="entry name" value="CERAMIDASE"/>
    <property type="match status" value="1"/>
</dbReference>
<dbReference type="Gene3D" id="2.60.40.2300">
    <property type="entry name" value="Neutral/alkaline non-lysosomal ceramidase, C-terminal domain"/>
    <property type="match status" value="1"/>
</dbReference>
<name>A0ABN2RG84_9ACTN</name>
<dbReference type="InterPro" id="IPR006823">
    <property type="entry name" value="Ceramidase_alk"/>
</dbReference>
<feature type="domain" description="Neutral/alkaline non-lysosomal ceramidase N-terminal" evidence="5">
    <location>
        <begin position="3"/>
        <end position="482"/>
    </location>
</feature>
<comment type="catalytic activity">
    <reaction evidence="3">
        <text>an N-acylsphing-4-enine + H2O = sphing-4-enine + a fatty acid</text>
        <dbReference type="Rhea" id="RHEA:20856"/>
        <dbReference type="ChEBI" id="CHEBI:15377"/>
        <dbReference type="ChEBI" id="CHEBI:28868"/>
        <dbReference type="ChEBI" id="CHEBI:52639"/>
        <dbReference type="ChEBI" id="CHEBI:57756"/>
        <dbReference type="EC" id="3.5.1.23"/>
    </reaction>
</comment>
<reference evidence="7 8" key="1">
    <citation type="journal article" date="2019" name="Int. J. Syst. Evol. Microbiol.">
        <title>The Global Catalogue of Microorganisms (GCM) 10K type strain sequencing project: providing services to taxonomists for standard genome sequencing and annotation.</title>
        <authorList>
            <consortium name="The Broad Institute Genomics Platform"/>
            <consortium name="The Broad Institute Genome Sequencing Center for Infectious Disease"/>
            <person name="Wu L."/>
            <person name="Ma J."/>
        </authorList>
    </citation>
    <scope>NUCLEOTIDE SEQUENCE [LARGE SCALE GENOMIC DNA]</scope>
    <source>
        <strain evidence="7 8">JCM 16013</strain>
    </source>
</reference>
<keyword evidence="2 3" id="KW-0378">Hydrolase</keyword>
<evidence type="ECO:0000256" key="2">
    <source>
        <dbReference type="ARBA" id="ARBA00022801"/>
    </source>
</evidence>
<dbReference type="Pfam" id="PF04734">
    <property type="entry name" value="Ceramidase_alk"/>
    <property type="match status" value="1"/>
</dbReference>
<feature type="domain" description="Neutral/alkaline non-lysosomal ceramidase C-terminal" evidence="6">
    <location>
        <begin position="487"/>
        <end position="637"/>
    </location>
</feature>
<dbReference type="Proteomes" id="UP001499854">
    <property type="component" value="Unassembled WGS sequence"/>
</dbReference>
<dbReference type="InterPro" id="IPR038445">
    <property type="entry name" value="NCDase_C_sf"/>
</dbReference>
<dbReference type="EC" id="3.5.1.23" evidence="3"/>
<sequence>MTFLAGRGIADITGEIAEIGLLGYGLPDQQAEGLHTRLRARAFAFAHGGRRLLLVVCDLPLVFSSVTQAVVARLPAAYTEANVVITATHTHCGPGGYSHHAVYNGNCGGFRPQTFRAIVDGILEAARRAIADLEPSTLRLGRGELRDASVNRARRAFERNPEADKVFFPDAVDAATVLLTVERDGEPVGVVNFFAVHGTSMTNRNRLVSADNKGYAAYHWERQVSGIDYLGESDDPGLITAFAQTNAGDLSPNLNLRPGSGPTEDEFENTRIIGLRQYEAAARLLESRADAEVLEGGLDSRLVHVDMASVGVGAAFSGDGLPHHTSHAVPGATAFAGALPDGPTGWRFVGAERNVVLDVVSQQAIYRVSRRLRDAQAPKSLAGPVSLMNRVVPFGQEVLPVQLVRIGGLYLLCLPFEVTIVAGLRLRRTVAGVVGSDVDHVLVVGYANAYGHYLTTPEEYDAQMYEGASTLFGRWQLPAVQQTAAMLATAMRDGRRVEPGTPAPDLSARRRHHPARPGADEPHSHRDIGQQLTFMWDGRTAIAEFVGVHPGNDPRRGGTYFEVQKREGLYWRRVADDGDWSTRMYWTRLPSARGTTRSTVRIQWHVPPETPTGRYRFVYRGNTGLARFQGKSQEFDVTDDES</sequence>
<keyword evidence="3" id="KW-0443">Lipid metabolism</keyword>
<dbReference type="InterPro" id="IPR031329">
    <property type="entry name" value="NEUT/ALK_ceramidase_N"/>
</dbReference>
<evidence type="ECO:0000259" key="5">
    <source>
        <dbReference type="Pfam" id="PF04734"/>
    </source>
</evidence>
<dbReference type="RefSeq" id="WP_344657509.1">
    <property type="nucleotide sequence ID" value="NZ_BAAAQM010000014.1"/>
</dbReference>
<proteinExistence type="inferred from homology"/>
<evidence type="ECO:0000256" key="3">
    <source>
        <dbReference type="RuleBase" id="RU366019"/>
    </source>
</evidence>
<keyword evidence="8" id="KW-1185">Reference proteome</keyword>
<evidence type="ECO:0000313" key="7">
    <source>
        <dbReference type="EMBL" id="GAA1968610.1"/>
    </source>
</evidence>
<feature type="region of interest" description="Disordered" evidence="4">
    <location>
        <begin position="495"/>
        <end position="526"/>
    </location>
</feature>
<dbReference type="PANTHER" id="PTHR12670:SF1">
    <property type="entry name" value="NEUTRAL CERAMIDASE"/>
    <property type="match status" value="1"/>
</dbReference>
<protein>
    <recommendedName>
        <fullName evidence="3">Neutral ceramidase</fullName>
        <ecNumber evidence="3">3.5.1.23</ecNumber>
    </recommendedName>
</protein>
<dbReference type="InterPro" id="IPR031331">
    <property type="entry name" value="NEUT/ALK_ceramidase_C"/>
</dbReference>
<comment type="similarity">
    <text evidence="1 3">Belongs to the neutral ceramidase family.</text>
</comment>
<evidence type="ECO:0000259" key="6">
    <source>
        <dbReference type="Pfam" id="PF17048"/>
    </source>
</evidence>
<comment type="caution">
    <text evidence="7">The sequence shown here is derived from an EMBL/GenBank/DDBJ whole genome shotgun (WGS) entry which is preliminary data.</text>
</comment>
<evidence type="ECO:0000256" key="4">
    <source>
        <dbReference type="SAM" id="MobiDB-lite"/>
    </source>
</evidence>
<evidence type="ECO:0000256" key="1">
    <source>
        <dbReference type="ARBA" id="ARBA00009835"/>
    </source>
</evidence>
<dbReference type="Pfam" id="PF17048">
    <property type="entry name" value="Ceramidse_alk_C"/>
    <property type="match status" value="1"/>
</dbReference>
<gene>
    <name evidence="7" type="ORF">GCM10009838_28880</name>
</gene>
<organism evidence="7 8">
    <name type="scientific">Catenulispora subtropica</name>
    <dbReference type="NCBI Taxonomy" id="450798"/>
    <lineage>
        <taxon>Bacteria</taxon>
        <taxon>Bacillati</taxon>
        <taxon>Actinomycetota</taxon>
        <taxon>Actinomycetes</taxon>
        <taxon>Catenulisporales</taxon>
        <taxon>Catenulisporaceae</taxon>
        <taxon>Catenulispora</taxon>
    </lineage>
</organism>
<keyword evidence="3" id="KW-0746">Sphingolipid metabolism</keyword>
<accession>A0ABN2RG84</accession>
<dbReference type="EMBL" id="BAAAQM010000014">
    <property type="protein sequence ID" value="GAA1968610.1"/>
    <property type="molecule type" value="Genomic_DNA"/>
</dbReference>
<evidence type="ECO:0000313" key="8">
    <source>
        <dbReference type="Proteomes" id="UP001499854"/>
    </source>
</evidence>